<dbReference type="InterPro" id="IPR021191">
    <property type="entry name" value="Restrct_endonuc_II_DpnII"/>
</dbReference>
<dbReference type="InterPro" id="IPR011335">
    <property type="entry name" value="Restrct_endonuc-II-like"/>
</dbReference>
<gene>
    <name evidence="2" type="ORF">CWATWH0003_1462</name>
</gene>
<dbReference type="Pfam" id="PF04556">
    <property type="entry name" value="DpnII"/>
    <property type="match status" value="1"/>
</dbReference>
<dbReference type="InterPro" id="IPR007637">
    <property type="entry name" value="Restrct_endonuc_II_DpnII-like"/>
</dbReference>
<dbReference type="AlphaFoldDB" id="G5J1T0"/>
<evidence type="ECO:0000313" key="2">
    <source>
        <dbReference type="EMBL" id="EHJ13858.1"/>
    </source>
</evidence>
<dbReference type="GeneID" id="88765262"/>
<feature type="domain" description="Restriction endonuclease type II DpnII-like" evidence="1">
    <location>
        <begin position="20"/>
        <end position="301"/>
    </location>
</feature>
<protein>
    <submittedName>
        <fullName evidence="2">Type II site-specific deoxyribonuclease</fullName>
        <ecNumber evidence="2">3.1.21.4</ecNumber>
    </submittedName>
</protein>
<dbReference type="GO" id="GO:0009307">
    <property type="term" value="P:DNA restriction-modification system"/>
    <property type="evidence" value="ECO:0007669"/>
    <property type="project" value="InterPro"/>
</dbReference>
<sequence length="321" mass="37256">MKYSSIFSDIIDCGNSEQVFDYLIQTLKESIVKWNYFINWEKVNDNFRDIEISLNLLNYLIGKDDIEKEAKLLFKEHPKLVHIVPALVASRSKSFKLLTEYQYGQFQYQDFIFDKTNIITDEMIDKAIFFLKETGFLNQIESQTIKSIPDYFLGVEVGLDTNARKNRSGSAMEEIIEYFINSICNTHNLEYISQATASKIRKKFNKTITVNKSSKKIDFAINTPHKLFLIETNFYGVGGSKLKSTAGEYSKIFLQWQNDGHQFIWITDGRGWLTATKPLRDAFDNIDYILNLKMVQLGILEALILDKNLNKKREVTKPLKN</sequence>
<dbReference type="Proteomes" id="UP000003477">
    <property type="component" value="Unassembled WGS sequence"/>
</dbReference>
<name>G5J1T0_CROWT</name>
<comment type="caution">
    <text evidence="2">The sequence shown here is derived from an EMBL/GenBank/DDBJ whole genome shotgun (WGS) entry which is preliminary data.</text>
</comment>
<dbReference type="GO" id="GO:0009036">
    <property type="term" value="F:type II site-specific deoxyribonuclease activity"/>
    <property type="evidence" value="ECO:0007669"/>
    <property type="project" value="UniProtKB-EC"/>
</dbReference>
<dbReference type="EMBL" id="AESD01000226">
    <property type="protein sequence ID" value="EHJ13858.1"/>
    <property type="molecule type" value="Genomic_DNA"/>
</dbReference>
<organism evidence="2 3">
    <name type="scientific">Crocosphaera watsonii WH 0003</name>
    <dbReference type="NCBI Taxonomy" id="423471"/>
    <lineage>
        <taxon>Bacteria</taxon>
        <taxon>Bacillati</taxon>
        <taxon>Cyanobacteriota</taxon>
        <taxon>Cyanophyceae</taxon>
        <taxon>Oscillatoriophycideae</taxon>
        <taxon>Chroococcales</taxon>
        <taxon>Aphanothecaceae</taxon>
        <taxon>Crocosphaera</taxon>
    </lineage>
</organism>
<dbReference type="RefSeq" id="WP_007309892.1">
    <property type="nucleotide sequence ID" value="NZ_AESD01000226.1"/>
</dbReference>
<dbReference type="SUPFAM" id="SSF52980">
    <property type="entry name" value="Restriction endonuclease-like"/>
    <property type="match status" value="1"/>
</dbReference>
<evidence type="ECO:0000313" key="3">
    <source>
        <dbReference type="Proteomes" id="UP000003477"/>
    </source>
</evidence>
<dbReference type="PIRSF" id="PIRSF016080">
    <property type="entry name" value="Restrict_endonuc_II_DpmII"/>
    <property type="match status" value="1"/>
</dbReference>
<accession>G5J1T0</accession>
<keyword evidence="2" id="KW-0378">Hydrolase</keyword>
<dbReference type="GO" id="GO:0003677">
    <property type="term" value="F:DNA binding"/>
    <property type="evidence" value="ECO:0007669"/>
    <property type="project" value="InterPro"/>
</dbReference>
<evidence type="ECO:0000259" key="1">
    <source>
        <dbReference type="Pfam" id="PF04556"/>
    </source>
</evidence>
<proteinExistence type="predicted"/>
<dbReference type="PATRIC" id="fig|423471.3.peg.1359"/>
<dbReference type="EC" id="3.1.21.4" evidence="2"/>
<reference evidence="2 3" key="1">
    <citation type="journal article" date="2011" name="Front. Microbiol.">
        <title>Two Strains of Crocosphaera watsonii with Highly Conserved Genomes are Distinguished by Strain-Specific Features.</title>
        <authorList>
            <person name="Bench S.R."/>
            <person name="Ilikchyan I.N."/>
            <person name="Tripp H.J."/>
            <person name="Zehr J.P."/>
        </authorList>
    </citation>
    <scope>NUCLEOTIDE SEQUENCE [LARGE SCALE GENOMIC DNA]</scope>
    <source>
        <strain evidence="2 3">WH 0003</strain>
    </source>
</reference>